<protein>
    <submittedName>
        <fullName evidence="1">Uncharacterized protein</fullName>
    </submittedName>
</protein>
<dbReference type="EMBL" id="LAZR01038140">
    <property type="protein sequence ID" value="KKL20322.1"/>
    <property type="molecule type" value="Genomic_DNA"/>
</dbReference>
<evidence type="ECO:0000313" key="1">
    <source>
        <dbReference type="EMBL" id="KKL20322.1"/>
    </source>
</evidence>
<reference evidence="1" key="1">
    <citation type="journal article" date="2015" name="Nature">
        <title>Complex archaea that bridge the gap between prokaryotes and eukaryotes.</title>
        <authorList>
            <person name="Spang A."/>
            <person name="Saw J.H."/>
            <person name="Jorgensen S.L."/>
            <person name="Zaremba-Niedzwiedzka K."/>
            <person name="Martijn J."/>
            <person name="Lind A.E."/>
            <person name="van Eijk R."/>
            <person name="Schleper C."/>
            <person name="Guy L."/>
            <person name="Ettema T.J."/>
        </authorList>
    </citation>
    <scope>NUCLEOTIDE SEQUENCE</scope>
</reference>
<organism evidence="1">
    <name type="scientific">marine sediment metagenome</name>
    <dbReference type="NCBI Taxonomy" id="412755"/>
    <lineage>
        <taxon>unclassified sequences</taxon>
        <taxon>metagenomes</taxon>
        <taxon>ecological metagenomes</taxon>
    </lineage>
</organism>
<name>A0A0F9C260_9ZZZZ</name>
<proteinExistence type="predicted"/>
<comment type="caution">
    <text evidence="1">The sequence shown here is derived from an EMBL/GenBank/DDBJ whole genome shotgun (WGS) entry which is preliminary data.</text>
</comment>
<dbReference type="AlphaFoldDB" id="A0A0F9C260"/>
<gene>
    <name evidence="1" type="ORF">LCGC14_2456560</name>
</gene>
<sequence>MIDIYEVVKKLVGDIEPVGASHIDKYNFENLKVMIGLIDKLY</sequence>
<feature type="non-terminal residue" evidence="1">
    <location>
        <position position="42"/>
    </location>
</feature>
<accession>A0A0F9C260</accession>